<keyword evidence="1" id="KW-0614">Plasmid</keyword>
<evidence type="ECO:0000313" key="2">
    <source>
        <dbReference type="Proteomes" id="UP000253744"/>
    </source>
</evidence>
<protein>
    <submittedName>
        <fullName evidence="1">Uncharacterized protein</fullName>
    </submittedName>
</protein>
<dbReference type="KEGG" id="dwu:DVJ83_15455"/>
<organism evidence="1 2">
    <name type="scientific">Deinococcus wulumuqiensis</name>
    <dbReference type="NCBI Taxonomy" id="980427"/>
    <lineage>
        <taxon>Bacteria</taxon>
        <taxon>Thermotogati</taxon>
        <taxon>Deinococcota</taxon>
        <taxon>Deinococci</taxon>
        <taxon>Deinococcales</taxon>
        <taxon>Deinococcaceae</taxon>
        <taxon>Deinococcus</taxon>
    </lineage>
</organism>
<reference evidence="1 2" key="1">
    <citation type="submission" date="2018-07" db="EMBL/GenBank/DDBJ databases">
        <title>Complete Genome and Methylome Analysis of Deinococcus wulumuqiensis NEB 479.</title>
        <authorList>
            <person name="Fomenkov A."/>
            <person name="Luyten Y."/>
            <person name="Vincze T."/>
            <person name="Anton B.P."/>
            <person name="Clark T."/>
            <person name="Roberts R.J."/>
            <person name="Morgan R.D."/>
        </authorList>
    </citation>
    <scope>NUCLEOTIDE SEQUENCE [LARGE SCALE GENOMIC DNA]</scope>
    <source>
        <strain evidence="1 2">NEB 479</strain>
        <plasmid evidence="2">Plasmid pdrdi</plasmid>
    </source>
</reference>
<gene>
    <name evidence="1" type="ORF">DVJ83_15455</name>
</gene>
<sequence>MHLDLDWGRPWHGEYGLLLSFYAPRTRTVYLTRFRKACQAIHPRLFGSILQRLDHVLMPYEPLFTAYDARMVREHLNFGEDWYGELADDYQEQTGQDPDELQEAELLAWAREHGRLTPDEVYEQLPQELYDGGMFTEYLLGQLMTPACDALPGIGTLRETLLVLSALPAEFHAEREWFHTHRHFGHVTVIAAEKPEGDGFDPTHEAWMEYDEIYEGVDFEQHPTEDLRSFWISSAQESESVLLYLDCLRLAQQAVRKLWAAIEDRALAAPA</sequence>
<name>A0A345ILJ4_9DEIO</name>
<dbReference type="AlphaFoldDB" id="A0A345ILJ4"/>
<evidence type="ECO:0000313" key="1">
    <source>
        <dbReference type="EMBL" id="AXH00567.1"/>
    </source>
</evidence>
<accession>A0A345ILJ4</accession>
<dbReference type="EMBL" id="CP031163">
    <property type="protein sequence ID" value="AXH00567.1"/>
    <property type="molecule type" value="Genomic_DNA"/>
</dbReference>
<geneLocation type="plasmid" evidence="2">
    <name>pdrdi</name>
</geneLocation>
<proteinExistence type="predicted"/>
<dbReference type="Proteomes" id="UP000253744">
    <property type="component" value="Plasmid pDrdI"/>
</dbReference>
<dbReference type="RefSeq" id="WP_114673224.1">
    <property type="nucleotide sequence ID" value="NZ_CP031163.1"/>
</dbReference>